<evidence type="ECO:0000313" key="3">
    <source>
        <dbReference type="Proteomes" id="UP001488838"/>
    </source>
</evidence>
<comment type="caution">
    <text evidence="2">The sequence shown here is derived from an EMBL/GenBank/DDBJ whole genome shotgun (WGS) entry which is preliminary data.</text>
</comment>
<reference evidence="2 3" key="1">
    <citation type="journal article" date="2023" name="bioRxiv">
        <title>Conserved and derived expression patterns and positive selection on dental genes reveal complex evolutionary context of ever-growing rodent molars.</title>
        <authorList>
            <person name="Calamari Z.T."/>
            <person name="Song A."/>
            <person name="Cohen E."/>
            <person name="Akter M."/>
            <person name="Roy R.D."/>
            <person name="Hallikas O."/>
            <person name="Christensen M.M."/>
            <person name="Li P."/>
            <person name="Marangoni P."/>
            <person name="Jernvall J."/>
            <person name="Klein O.D."/>
        </authorList>
    </citation>
    <scope>NUCLEOTIDE SEQUENCE [LARGE SCALE GENOMIC DNA]</scope>
    <source>
        <strain evidence="2">V071</strain>
    </source>
</reference>
<evidence type="ECO:0000313" key="2">
    <source>
        <dbReference type="EMBL" id="KAK7817097.1"/>
    </source>
</evidence>
<dbReference type="EMBL" id="JBBHLL010000097">
    <property type="protein sequence ID" value="KAK7817097.1"/>
    <property type="molecule type" value="Genomic_DNA"/>
</dbReference>
<sequence length="99" mass="10655">NTLWSGDNESVDDCKESSPLLASANISTSVLTGCAMCVSKMSHLSLPAKPSNPKNLQVFFDKDISWRGATGNFHSLCKEERSSGSATGKPPNFKGYSFH</sequence>
<protein>
    <submittedName>
        <fullName evidence="2">Uncharacterized protein</fullName>
    </submittedName>
</protein>
<dbReference type="AlphaFoldDB" id="A0AAW0IRX4"/>
<evidence type="ECO:0000256" key="1">
    <source>
        <dbReference type="SAM" id="MobiDB-lite"/>
    </source>
</evidence>
<keyword evidence="3" id="KW-1185">Reference proteome</keyword>
<gene>
    <name evidence="2" type="ORF">U0070_001809</name>
</gene>
<feature type="region of interest" description="Disordered" evidence="1">
    <location>
        <begin position="79"/>
        <end position="99"/>
    </location>
</feature>
<feature type="non-terminal residue" evidence="2">
    <location>
        <position position="1"/>
    </location>
</feature>
<name>A0AAW0IRX4_MYOGA</name>
<accession>A0AAW0IRX4</accession>
<organism evidence="2 3">
    <name type="scientific">Myodes glareolus</name>
    <name type="common">Bank vole</name>
    <name type="synonym">Clethrionomys glareolus</name>
    <dbReference type="NCBI Taxonomy" id="447135"/>
    <lineage>
        <taxon>Eukaryota</taxon>
        <taxon>Metazoa</taxon>
        <taxon>Chordata</taxon>
        <taxon>Craniata</taxon>
        <taxon>Vertebrata</taxon>
        <taxon>Euteleostomi</taxon>
        <taxon>Mammalia</taxon>
        <taxon>Eutheria</taxon>
        <taxon>Euarchontoglires</taxon>
        <taxon>Glires</taxon>
        <taxon>Rodentia</taxon>
        <taxon>Myomorpha</taxon>
        <taxon>Muroidea</taxon>
        <taxon>Cricetidae</taxon>
        <taxon>Arvicolinae</taxon>
        <taxon>Myodes</taxon>
    </lineage>
</organism>
<proteinExistence type="predicted"/>
<dbReference type="Proteomes" id="UP001488838">
    <property type="component" value="Unassembled WGS sequence"/>
</dbReference>